<accession>A0ABT3Y107</accession>
<protein>
    <submittedName>
        <fullName evidence="1">Uncharacterized protein</fullName>
    </submittedName>
</protein>
<evidence type="ECO:0000313" key="2">
    <source>
        <dbReference type="Proteomes" id="UP001070176"/>
    </source>
</evidence>
<dbReference type="Proteomes" id="UP001070176">
    <property type="component" value="Unassembled WGS sequence"/>
</dbReference>
<dbReference type="RefSeq" id="WP_267280447.1">
    <property type="nucleotide sequence ID" value="NZ_JAOVZV010000003.1"/>
</dbReference>
<evidence type="ECO:0000313" key="1">
    <source>
        <dbReference type="EMBL" id="MCX8531815.1"/>
    </source>
</evidence>
<proteinExistence type="predicted"/>
<reference evidence="1" key="1">
    <citation type="submission" date="2022-10" db="EMBL/GenBank/DDBJ databases">
        <title>Chryseobacterium sp. nov., a novel bacterial species.</title>
        <authorList>
            <person name="Cao Y."/>
        </authorList>
    </citation>
    <scope>NUCLEOTIDE SEQUENCE</scope>
    <source>
        <strain evidence="1">KC 927</strain>
    </source>
</reference>
<sequence length="92" mass="10955">MDNTIKYLHLKHEEKNVYEIVYEIVEKYKSPLFTIKKIREIFPDLSLIEAKEIVVIATSEHKSLYDYQGSLLPDLEELDKLINEEKDKNKDQ</sequence>
<dbReference type="EMBL" id="JAOVZV010000003">
    <property type="protein sequence ID" value="MCX8531815.1"/>
    <property type="molecule type" value="Genomic_DNA"/>
</dbReference>
<name>A0ABT3Y107_9FLAO</name>
<organism evidence="1 2">
    <name type="scientific">Chryseobacterium luquanense</name>
    <dbReference type="NCBI Taxonomy" id="2983766"/>
    <lineage>
        <taxon>Bacteria</taxon>
        <taxon>Pseudomonadati</taxon>
        <taxon>Bacteroidota</taxon>
        <taxon>Flavobacteriia</taxon>
        <taxon>Flavobacteriales</taxon>
        <taxon>Weeksellaceae</taxon>
        <taxon>Chryseobacterium group</taxon>
        <taxon>Chryseobacterium</taxon>
    </lineage>
</organism>
<gene>
    <name evidence="1" type="ORF">OEA66_05580</name>
</gene>
<comment type="caution">
    <text evidence="1">The sequence shown here is derived from an EMBL/GenBank/DDBJ whole genome shotgun (WGS) entry which is preliminary data.</text>
</comment>
<keyword evidence="2" id="KW-1185">Reference proteome</keyword>